<dbReference type="SMART" id="SM00746">
    <property type="entry name" value="TRASH"/>
    <property type="match status" value="1"/>
</dbReference>
<evidence type="ECO:0000256" key="3">
    <source>
        <dbReference type="ARBA" id="ARBA00023163"/>
    </source>
</evidence>
<dbReference type="RefSeq" id="WP_266085646.1">
    <property type="nucleotide sequence ID" value="NZ_RKLV01000001.1"/>
</dbReference>
<dbReference type="Proteomes" id="UP001149411">
    <property type="component" value="Unassembled WGS sequence"/>
</dbReference>
<evidence type="ECO:0000313" key="5">
    <source>
        <dbReference type="EMBL" id="MCX2818038.1"/>
    </source>
</evidence>
<keyword evidence="1" id="KW-0805">Transcription regulation</keyword>
<dbReference type="SMART" id="SM00344">
    <property type="entry name" value="HTH_ASNC"/>
    <property type="match status" value="1"/>
</dbReference>
<dbReference type="PANTHER" id="PTHR43413">
    <property type="entry name" value="TRANSCRIPTIONAL REGULATOR, ASNC FAMILY"/>
    <property type="match status" value="1"/>
</dbReference>
<keyword evidence="6" id="KW-1185">Reference proteome</keyword>
<accession>A0A9Q4C2D3</accession>
<gene>
    <name evidence="5" type="ORF">EGH25_01540</name>
</gene>
<keyword evidence="3" id="KW-0804">Transcription</keyword>
<dbReference type="InterPro" id="IPR050684">
    <property type="entry name" value="HTH-Siroheme_Decarb"/>
</dbReference>
<dbReference type="InterPro" id="IPR036390">
    <property type="entry name" value="WH_DNA-bd_sf"/>
</dbReference>
<dbReference type="InterPro" id="IPR019888">
    <property type="entry name" value="Tscrpt_reg_AsnC-like"/>
</dbReference>
<dbReference type="InterPro" id="IPR036388">
    <property type="entry name" value="WH-like_DNA-bd_sf"/>
</dbReference>
<dbReference type="InterPro" id="IPR000485">
    <property type="entry name" value="AsnC-type_HTH_dom"/>
</dbReference>
<dbReference type="EMBL" id="RKLV01000001">
    <property type="protein sequence ID" value="MCX2818038.1"/>
    <property type="molecule type" value="Genomic_DNA"/>
</dbReference>
<reference evidence="5" key="1">
    <citation type="submission" date="2022-09" db="EMBL/GenBank/DDBJ databases">
        <title>Haloadaptaus new haloarchaeum isolated from saline soil.</title>
        <authorList>
            <person name="Duran-Viseras A."/>
            <person name="Sanchez-Porro C."/>
            <person name="Ventosa A."/>
        </authorList>
    </citation>
    <scope>NUCLEOTIDE SEQUENCE</scope>
    <source>
        <strain evidence="5">F3-133</strain>
    </source>
</reference>
<sequence>MKTTLDDTDAEILRALVEDGRKPYSEIADEVGMSSPAVIDRVDGMREKGVIEGFEARLDPSVLGTTRLVVRFGVSPSDTRSVADTLAHDGRVENVYVSADATVTVIANAEPDEASSLAEEADAEVHRIDVEVVVDERHTPTVRRPSFAPDCVECGNTVDEEGVTTRIAGDVYHFCCTSCESAFRDRYAELG</sequence>
<organism evidence="5 6">
    <name type="scientific">Halorutilus salinus</name>
    <dbReference type="NCBI Taxonomy" id="2487751"/>
    <lineage>
        <taxon>Archaea</taxon>
        <taxon>Methanobacteriati</taxon>
        <taxon>Methanobacteriota</taxon>
        <taxon>Stenosarchaea group</taxon>
        <taxon>Halobacteria</taxon>
        <taxon>Halorutilales</taxon>
        <taxon>Halorutilaceae</taxon>
        <taxon>Halorutilus</taxon>
    </lineage>
</organism>
<dbReference type="PROSITE" id="PS00519">
    <property type="entry name" value="HTH_ASNC_1"/>
    <property type="match status" value="1"/>
</dbReference>
<evidence type="ECO:0000313" key="6">
    <source>
        <dbReference type="Proteomes" id="UP001149411"/>
    </source>
</evidence>
<feature type="domain" description="HTH asnC-type" evidence="4">
    <location>
        <begin position="5"/>
        <end position="66"/>
    </location>
</feature>
<evidence type="ECO:0000259" key="4">
    <source>
        <dbReference type="PROSITE" id="PS50956"/>
    </source>
</evidence>
<dbReference type="AlphaFoldDB" id="A0A9Q4C2D3"/>
<evidence type="ECO:0000256" key="2">
    <source>
        <dbReference type="ARBA" id="ARBA00023125"/>
    </source>
</evidence>
<dbReference type="GO" id="GO:0043565">
    <property type="term" value="F:sequence-specific DNA binding"/>
    <property type="evidence" value="ECO:0007669"/>
    <property type="project" value="InterPro"/>
</dbReference>
<dbReference type="InterPro" id="IPR011991">
    <property type="entry name" value="ArsR-like_HTH"/>
</dbReference>
<dbReference type="Pfam" id="PF13404">
    <property type="entry name" value="HTH_AsnC-type"/>
    <property type="match status" value="1"/>
</dbReference>
<comment type="caution">
    <text evidence="5">The sequence shown here is derived from an EMBL/GenBank/DDBJ whole genome shotgun (WGS) entry which is preliminary data.</text>
</comment>
<dbReference type="PRINTS" id="PR00033">
    <property type="entry name" value="HTHASNC"/>
</dbReference>
<name>A0A9Q4C2D3_9EURY</name>
<proteinExistence type="predicted"/>
<dbReference type="PROSITE" id="PS50956">
    <property type="entry name" value="HTH_ASNC_2"/>
    <property type="match status" value="1"/>
</dbReference>
<dbReference type="PANTHER" id="PTHR43413:SF4">
    <property type="entry name" value="HTH-TYPE TRANSCRIPTIONAL REGULATOR LYSM"/>
    <property type="match status" value="1"/>
</dbReference>
<dbReference type="SUPFAM" id="SSF46785">
    <property type="entry name" value="Winged helix' DNA-binding domain"/>
    <property type="match status" value="1"/>
</dbReference>
<dbReference type="InterPro" id="IPR011017">
    <property type="entry name" value="TRASH_dom"/>
</dbReference>
<protein>
    <submittedName>
        <fullName evidence="5">AsnC family transcriptional regulator</fullName>
    </submittedName>
</protein>
<keyword evidence="2" id="KW-0238">DNA-binding</keyword>
<dbReference type="Gene3D" id="1.10.10.10">
    <property type="entry name" value="Winged helix-like DNA-binding domain superfamily/Winged helix DNA-binding domain"/>
    <property type="match status" value="1"/>
</dbReference>
<dbReference type="InterPro" id="IPR056526">
    <property type="entry name" value="TRASH_HVO_1752"/>
</dbReference>
<dbReference type="Pfam" id="PF24273">
    <property type="entry name" value="TRASH_HVO_1752_C"/>
    <property type="match status" value="1"/>
</dbReference>
<evidence type="ECO:0000256" key="1">
    <source>
        <dbReference type="ARBA" id="ARBA00023015"/>
    </source>
</evidence>
<dbReference type="CDD" id="cd00090">
    <property type="entry name" value="HTH_ARSR"/>
    <property type="match status" value="1"/>
</dbReference>
<dbReference type="InterPro" id="IPR019885">
    <property type="entry name" value="Tscrpt_reg_HTH_AsnC-type_CS"/>
</dbReference>